<dbReference type="VEuPathDB" id="FungiDB:H310_01340"/>
<gene>
    <name evidence="2" type="ORF">H310_01340</name>
</gene>
<feature type="transmembrane region" description="Helical" evidence="1">
    <location>
        <begin position="46"/>
        <end position="67"/>
    </location>
</feature>
<name>A0A024UQW1_9STRA</name>
<proteinExistence type="predicted"/>
<organism evidence="2">
    <name type="scientific">Aphanomyces invadans</name>
    <dbReference type="NCBI Taxonomy" id="157072"/>
    <lineage>
        <taxon>Eukaryota</taxon>
        <taxon>Sar</taxon>
        <taxon>Stramenopiles</taxon>
        <taxon>Oomycota</taxon>
        <taxon>Saprolegniomycetes</taxon>
        <taxon>Saprolegniales</taxon>
        <taxon>Verrucalvaceae</taxon>
        <taxon>Aphanomyces</taxon>
    </lineage>
</organism>
<keyword evidence="1" id="KW-0472">Membrane</keyword>
<feature type="transmembrane region" description="Helical" evidence="1">
    <location>
        <begin position="12"/>
        <end position="34"/>
    </location>
</feature>
<dbReference type="OrthoDB" id="74988at2759"/>
<keyword evidence="1" id="KW-1133">Transmembrane helix</keyword>
<protein>
    <submittedName>
        <fullName evidence="2">Uncharacterized protein</fullName>
    </submittedName>
</protein>
<sequence>MEWLASSTTMDIYITSLQYLTLTTVLTPTAFLLLESYWRVIAWTDCQYFMLLAVFDLTVSSVLWHIYSLAHLNPSLRHL</sequence>
<evidence type="ECO:0000256" key="1">
    <source>
        <dbReference type="SAM" id="Phobius"/>
    </source>
</evidence>
<evidence type="ECO:0000313" key="2">
    <source>
        <dbReference type="EMBL" id="ETW08836.1"/>
    </source>
</evidence>
<dbReference type="EMBL" id="KI913953">
    <property type="protein sequence ID" value="ETW08836.1"/>
    <property type="molecule type" value="Genomic_DNA"/>
</dbReference>
<dbReference type="RefSeq" id="XP_008862641.1">
    <property type="nucleotide sequence ID" value="XM_008864419.1"/>
</dbReference>
<reference evidence="2" key="1">
    <citation type="submission" date="2013-12" db="EMBL/GenBank/DDBJ databases">
        <title>The Genome Sequence of Aphanomyces invadans NJM9701.</title>
        <authorList>
            <consortium name="The Broad Institute Genomics Platform"/>
            <person name="Russ C."/>
            <person name="Tyler B."/>
            <person name="van West P."/>
            <person name="Dieguez-Uribeondo J."/>
            <person name="Young S.K."/>
            <person name="Zeng Q."/>
            <person name="Gargeya S."/>
            <person name="Fitzgerald M."/>
            <person name="Abouelleil A."/>
            <person name="Alvarado L."/>
            <person name="Chapman S.B."/>
            <person name="Gainer-Dewar J."/>
            <person name="Goldberg J."/>
            <person name="Griggs A."/>
            <person name="Gujja S."/>
            <person name="Hansen M."/>
            <person name="Howarth C."/>
            <person name="Imamovic A."/>
            <person name="Ireland A."/>
            <person name="Larimer J."/>
            <person name="McCowan C."/>
            <person name="Murphy C."/>
            <person name="Pearson M."/>
            <person name="Poon T.W."/>
            <person name="Priest M."/>
            <person name="Roberts A."/>
            <person name="Saif S."/>
            <person name="Shea T."/>
            <person name="Sykes S."/>
            <person name="Wortman J."/>
            <person name="Nusbaum C."/>
            <person name="Birren B."/>
        </authorList>
    </citation>
    <scope>NUCLEOTIDE SEQUENCE [LARGE SCALE GENOMIC DNA]</scope>
    <source>
        <strain evidence="2">NJM9701</strain>
    </source>
</reference>
<keyword evidence="1" id="KW-0812">Transmembrane</keyword>
<accession>A0A024UQW1</accession>
<dbReference type="AlphaFoldDB" id="A0A024UQW1"/>
<dbReference type="GeneID" id="20078390"/>